<evidence type="ECO:0000256" key="1">
    <source>
        <dbReference type="ARBA" id="ARBA00001947"/>
    </source>
</evidence>
<reference evidence="11 12" key="1">
    <citation type="submission" date="2018-01" db="EMBL/GenBank/DDBJ databases">
        <title>Genome sequence of Iodobacter sp. strain PCH194 isolated from Indian Trans-Himalaya.</title>
        <authorList>
            <person name="Kumar V."/>
            <person name="Thakur V."/>
            <person name="Kumar S."/>
            <person name="Singh D."/>
        </authorList>
    </citation>
    <scope>NUCLEOTIDE SEQUENCE [LARGE SCALE GENOMIC DNA]</scope>
    <source>
        <strain evidence="11 12">PCH194</strain>
    </source>
</reference>
<evidence type="ECO:0000256" key="8">
    <source>
        <dbReference type="SAM" id="SignalP"/>
    </source>
</evidence>
<dbReference type="EMBL" id="CP025781">
    <property type="protein sequence ID" value="QBC42300.1"/>
    <property type="molecule type" value="Genomic_DNA"/>
</dbReference>
<keyword evidence="8" id="KW-0732">Signal</keyword>
<feature type="chain" id="PRO_5028933766" evidence="8">
    <location>
        <begin position="21"/>
        <end position="669"/>
    </location>
</feature>
<dbReference type="PRINTS" id="PR00786">
    <property type="entry name" value="NEPRILYSIN"/>
</dbReference>
<dbReference type="GO" id="GO:0004222">
    <property type="term" value="F:metalloendopeptidase activity"/>
    <property type="evidence" value="ECO:0007669"/>
    <property type="project" value="InterPro"/>
</dbReference>
<evidence type="ECO:0000256" key="3">
    <source>
        <dbReference type="ARBA" id="ARBA00022670"/>
    </source>
</evidence>
<name>A0A7G3G4G6_9NEIS</name>
<dbReference type="Proteomes" id="UP000515917">
    <property type="component" value="Chromosome"/>
</dbReference>
<evidence type="ECO:0000259" key="9">
    <source>
        <dbReference type="Pfam" id="PF01431"/>
    </source>
</evidence>
<feature type="domain" description="Peptidase M13 N-terminal" evidence="10">
    <location>
        <begin position="38"/>
        <end position="413"/>
    </location>
</feature>
<keyword evidence="5" id="KW-0378">Hydrolase</keyword>
<dbReference type="KEGG" id="ifl:C1H71_01140"/>
<organism evidence="11 12">
    <name type="scientific">Iodobacter fluviatilis</name>
    <dbReference type="NCBI Taxonomy" id="537"/>
    <lineage>
        <taxon>Bacteria</taxon>
        <taxon>Pseudomonadati</taxon>
        <taxon>Pseudomonadota</taxon>
        <taxon>Betaproteobacteria</taxon>
        <taxon>Neisseriales</taxon>
        <taxon>Chitinibacteraceae</taxon>
        <taxon>Iodobacter</taxon>
    </lineage>
</organism>
<keyword evidence="12" id="KW-1185">Reference proteome</keyword>
<dbReference type="GO" id="GO:0016485">
    <property type="term" value="P:protein processing"/>
    <property type="evidence" value="ECO:0007669"/>
    <property type="project" value="TreeGrafter"/>
</dbReference>
<dbReference type="Pfam" id="PF01431">
    <property type="entry name" value="Peptidase_M13"/>
    <property type="match status" value="1"/>
</dbReference>
<gene>
    <name evidence="11" type="ORF">C1H71_01140</name>
</gene>
<dbReference type="SUPFAM" id="SSF55486">
    <property type="entry name" value="Metalloproteases ('zincins'), catalytic domain"/>
    <property type="match status" value="1"/>
</dbReference>
<dbReference type="CDD" id="cd08662">
    <property type="entry name" value="M13"/>
    <property type="match status" value="1"/>
</dbReference>
<dbReference type="GO" id="GO:0005886">
    <property type="term" value="C:plasma membrane"/>
    <property type="evidence" value="ECO:0007669"/>
    <property type="project" value="TreeGrafter"/>
</dbReference>
<comment type="cofactor">
    <cofactor evidence="1">
        <name>Zn(2+)</name>
        <dbReference type="ChEBI" id="CHEBI:29105"/>
    </cofactor>
</comment>
<keyword evidence="7" id="KW-0482">Metalloprotease</keyword>
<comment type="similarity">
    <text evidence="2">Belongs to the peptidase M13 family.</text>
</comment>
<evidence type="ECO:0000256" key="5">
    <source>
        <dbReference type="ARBA" id="ARBA00022801"/>
    </source>
</evidence>
<keyword evidence="3" id="KW-0645">Protease</keyword>
<evidence type="ECO:0000256" key="6">
    <source>
        <dbReference type="ARBA" id="ARBA00022833"/>
    </source>
</evidence>
<dbReference type="InterPro" id="IPR042089">
    <property type="entry name" value="Peptidase_M13_dom_2"/>
</dbReference>
<dbReference type="PANTHER" id="PTHR11733">
    <property type="entry name" value="ZINC METALLOPROTEASE FAMILY M13 NEPRILYSIN-RELATED"/>
    <property type="match status" value="1"/>
</dbReference>
<proteinExistence type="inferred from homology"/>
<dbReference type="InterPro" id="IPR000718">
    <property type="entry name" value="Peptidase_M13"/>
</dbReference>
<evidence type="ECO:0000256" key="4">
    <source>
        <dbReference type="ARBA" id="ARBA00022723"/>
    </source>
</evidence>
<evidence type="ECO:0000256" key="7">
    <source>
        <dbReference type="ARBA" id="ARBA00023049"/>
    </source>
</evidence>
<evidence type="ECO:0000313" key="11">
    <source>
        <dbReference type="EMBL" id="QBC42300.1"/>
    </source>
</evidence>
<dbReference type="InterPro" id="IPR024079">
    <property type="entry name" value="MetalloPept_cat_dom_sf"/>
</dbReference>
<dbReference type="PANTHER" id="PTHR11733:SF167">
    <property type="entry name" value="FI17812P1-RELATED"/>
    <property type="match status" value="1"/>
</dbReference>
<accession>A0A7G3G4G6</accession>
<feature type="domain" description="Peptidase M13 C-terminal" evidence="9">
    <location>
        <begin position="465"/>
        <end position="665"/>
    </location>
</feature>
<evidence type="ECO:0000256" key="2">
    <source>
        <dbReference type="ARBA" id="ARBA00007357"/>
    </source>
</evidence>
<feature type="signal peptide" evidence="8">
    <location>
        <begin position="1"/>
        <end position="20"/>
    </location>
</feature>
<dbReference type="RefSeq" id="WP_130104925.1">
    <property type="nucleotide sequence ID" value="NZ_CP025781.1"/>
</dbReference>
<sequence length="669" mass="73992">MKRKFVLTLIAAALAFGAQAASRSGLDVERFDKNVRVQDDLYLAVNGNWLKNTEIPADKSSHGSFLILRDLAESQVHTVVETASSQNGAAGSAVKKVGDLYQSYMNETLIEQRGLAPLQATLSMVDGVKSHKELASVFASFTSLGIGTPIALYIGQDEKNSANYIVNVNQSGLSLPDRDYYSKPDAKFVTARAALSLYVEKLLKLSGESTVDATALLAFETELAQAQWTKVENRDPHKTYNKKTQLELTQLAPHFAWVEYWQAMGVTSKAEAVIVSQPSYIREMGDILANTPIATLKVWLKFKALDQYANALPKAYADLNFDFYGKALSGVPEQKPRWKKAIAATNSSLGEAVGELYVAKYFSPDAKAKMDVMVNNLLVAYRNSIKDLTWMSLATKVKAQEKLAKFTVKIGYPEKWVDYSKLEIKADDLLGNLQRSQRFEFARKIAKLGRPIDRKEWGMTPQTVNAYYNPSMNEIVFPAAILQAPFFNFFSDDAVNYGAIGGVIGHEISHGFDDQGSQFDGDGNLVNWWGKQDGDAFKALTNKLVAQYDAYEPIVGKHVNGQLTLGENIADLSGLAVAYKAYQLSLGGKPSPKLEGRTGEQRFFLGWSQVWASKMREPMTLQLLLSNPHSPGEFRANGAAVNSDAFYEAFGVKEGDAMYKPSSERIRIW</sequence>
<dbReference type="Gene3D" id="3.40.390.10">
    <property type="entry name" value="Collagenase (Catalytic Domain)"/>
    <property type="match status" value="1"/>
</dbReference>
<evidence type="ECO:0000259" key="10">
    <source>
        <dbReference type="Pfam" id="PF05649"/>
    </source>
</evidence>
<dbReference type="Gene3D" id="1.10.1380.10">
    <property type="entry name" value="Neutral endopeptidase , domain2"/>
    <property type="match status" value="1"/>
</dbReference>
<keyword evidence="4" id="KW-0479">Metal-binding</keyword>
<dbReference type="InterPro" id="IPR018497">
    <property type="entry name" value="Peptidase_M13_C"/>
</dbReference>
<keyword evidence="6" id="KW-0862">Zinc</keyword>
<dbReference type="GO" id="GO:0046872">
    <property type="term" value="F:metal ion binding"/>
    <property type="evidence" value="ECO:0007669"/>
    <property type="project" value="UniProtKB-KW"/>
</dbReference>
<dbReference type="AlphaFoldDB" id="A0A7G3G4G6"/>
<dbReference type="Pfam" id="PF05649">
    <property type="entry name" value="Peptidase_M13_N"/>
    <property type="match status" value="1"/>
</dbReference>
<dbReference type="InterPro" id="IPR008753">
    <property type="entry name" value="Peptidase_M13_N"/>
</dbReference>
<dbReference type="PROSITE" id="PS51885">
    <property type="entry name" value="NEPRILYSIN"/>
    <property type="match status" value="1"/>
</dbReference>
<evidence type="ECO:0000313" key="12">
    <source>
        <dbReference type="Proteomes" id="UP000515917"/>
    </source>
</evidence>
<protein>
    <submittedName>
        <fullName evidence="11">Peptidase M13</fullName>
    </submittedName>
</protein>